<evidence type="ECO:0000313" key="2">
    <source>
        <dbReference type="EMBL" id="MDV2476684.1"/>
    </source>
</evidence>
<organism evidence="2 3">
    <name type="scientific">Rhodococcus zopfii</name>
    <dbReference type="NCBI Taxonomy" id="43772"/>
    <lineage>
        <taxon>Bacteria</taxon>
        <taxon>Bacillati</taxon>
        <taxon>Actinomycetota</taxon>
        <taxon>Actinomycetes</taxon>
        <taxon>Mycobacteriales</taxon>
        <taxon>Nocardiaceae</taxon>
        <taxon>Rhodococcus</taxon>
    </lineage>
</organism>
<comment type="caution">
    <text evidence="2">The sequence shown here is derived from an EMBL/GenBank/DDBJ whole genome shotgun (WGS) entry which is preliminary data.</text>
</comment>
<evidence type="ECO:0000256" key="1">
    <source>
        <dbReference type="SAM" id="SignalP"/>
    </source>
</evidence>
<keyword evidence="1" id="KW-0732">Signal</keyword>
<feature type="chain" id="PRO_5047179936" evidence="1">
    <location>
        <begin position="22"/>
        <end position="209"/>
    </location>
</feature>
<gene>
    <name evidence="2" type="ORF">F8M49_17635</name>
</gene>
<feature type="signal peptide" evidence="1">
    <location>
        <begin position="1"/>
        <end position="21"/>
    </location>
</feature>
<evidence type="ECO:0000313" key="3">
    <source>
        <dbReference type="Proteomes" id="UP001275440"/>
    </source>
</evidence>
<keyword evidence="3" id="KW-1185">Reference proteome</keyword>
<sequence length="209" mass="21766">MTGTAAALVGVTCLFSTEATARPAAGAPPVRDTIGGILAFVVPGNDPYSRHQGMSTDRVGGATDGAMASLEHTFDHASPVPLLGRAAGNLPGAAAVAALVNMYAVTVDARSLAGPFAAPFANLSHTAKARVFELLDTEPQFTGTMLTYVVNAIPTLAAFAAYSEASAFDPARRVLTGRPAGWELTRYAGVGDGWDEFEGYYRDVDRIED</sequence>
<reference evidence="2 3" key="1">
    <citation type="submission" date="2019-10" db="EMBL/GenBank/DDBJ databases">
        <title>Draft Genome Assembly of Rhodococcus zopfii DSM44189.</title>
        <authorList>
            <person name="Sutton J.M."/>
            <person name="Akob D.M."/>
            <person name="Bushman T.J."/>
        </authorList>
    </citation>
    <scope>NUCLEOTIDE SEQUENCE [LARGE SCALE GENOMIC DNA]</scope>
    <source>
        <strain evidence="2 3">DSM 44189</strain>
    </source>
</reference>
<name>A0ABU3WRQ3_9NOCA</name>
<dbReference type="Proteomes" id="UP001275440">
    <property type="component" value="Unassembled WGS sequence"/>
</dbReference>
<protein>
    <submittedName>
        <fullName evidence="2">Uncharacterized protein</fullName>
    </submittedName>
</protein>
<proteinExistence type="predicted"/>
<dbReference type="EMBL" id="WBMO01000001">
    <property type="protein sequence ID" value="MDV2476684.1"/>
    <property type="molecule type" value="Genomic_DNA"/>
</dbReference>
<accession>A0ABU3WRQ3</accession>